<keyword evidence="2" id="KW-1185">Reference proteome</keyword>
<proteinExistence type="predicted"/>
<gene>
    <name evidence="1" type="ORF">CVT26_005698</name>
</gene>
<dbReference type="InParanoid" id="A0A409YSF1"/>
<organism evidence="1 2">
    <name type="scientific">Gymnopilus dilepis</name>
    <dbReference type="NCBI Taxonomy" id="231916"/>
    <lineage>
        <taxon>Eukaryota</taxon>
        <taxon>Fungi</taxon>
        <taxon>Dikarya</taxon>
        <taxon>Basidiomycota</taxon>
        <taxon>Agaricomycotina</taxon>
        <taxon>Agaricomycetes</taxon>
        <taxon>Agaricomycetidae</taxon>
        <taxon>Agaricales</taxon>
        <taxon>Agaricineae</taxon>
        <taxon>Hymenogastraceae</taxon>
        <taxon>Gymnopilus</taxon>
    </lineage>
</organism>
<name>A0A409YSF1_9AGAR</name>
<dbReference type="Proteomes" id="UP000284706">
    <property type="component" value="Unassembled WGS sequence"/>
</dbReference>
<reference evidence="1 2" key="1">
    <citation type="journal article" date="2018" name="Evol. Lett.">
        <title>Horizontal gene cluster transfer increased hallucinogenic mushroom diversity.</title>
        <authorList>
            <person name="Reynolds H.T."/>
            <person name="Vijayakumar V."/>
            <person name="Gluck-Thaler E."/>
            <person name="Korotkin H.B."/>
            <person name="Matheny P.B."/>
            <person name="Slot J.C."/>
        </authorList>
    </citation>
    <scope>NUCLEOTIDE SEQUENCE [LARGE SCALE GENOMIC DNA]</scope>
    <source>
        <strain evidence="1 2">SRW20</strain>
    </source>
</reference>
<dbReference type="EMBL" id="NHYE01000398">
    <property type="protein sequence ID" value="PPR05946.1"/>
    <property type="molecule type" value="Genomic_DNA"/>
</dbReference>
<dbReference type="AlphaFoldDB" id="A0A409YSF1"/>
<evidence type="ECO:0000313" key="2">
    <source>
        <dbReference type="Proteomes" id="UP000284706"/>
    </source>
</evidence>
<accession>A0A409YSF1</accession>
<protein>
    <submittedName>
        <fullName evidence="1">Uncharacterized protein</fullName>
    </submittedName>
</protein>
<sequence>MDRRGFGFLIARGDRLNSHCVLEGWGIEQELSALQPHIDHLRYADLSAPSPQIPHVPLMGADKNLEKTLEGLYAMFKCKNTGDQHFIMQAHVRFNSLAEKESTSAFKASASKLTVGILQQNASYPHVRLLSQPSTLVHARHL</sequence>
<comment type="caution">
    <text evidence="1">The sequence shown here is derived from an EMBL/GenBank/DDBJ whole genome shotgun (WGS) entry which is preliminary data.</text>
</comment>
<evidence type="ECO:0000313" key="1">
    <source>
        <dbReference type="EMBL" id="PPR05946.1"/>
    </source>
</evidence>